<evidence type="ECO:0000313" key="2">
    <source>
        <dbReference type="EMBL" id="GBN20407.1"/>
    </source>
</evidence>
<organism evidence="2 3">
    <name type="scientific">Araneus ventricosus</name>
    <name type="common">Orbweaver spider</name>
    <name type="synonym">Epeira ventricosa</name>
    <dbReference type="NCBI Taxonomy" id="182803"/>
    <lineage>
        <taxon>Eukaryota</taxon>
        <taxon>Metazoa</taxon>
        <taxon>Ecdysozoa</taxon>
        <taxon>Arthropoda</taxon>
        <taxon>Chelicerata</taxon>
        <taxon>Arachnida</taxon>
        <taxon>Araneae</taxon>
        <taxon>Araneomorphae</taxon>
        <taxon>Entelegynae</taxon>
        <taxon>Araneoidea</taxon>
        <taxon>Araneidae</taxon>
        <taxon>Araneus</taxon>
    </lineage>
</organism>
<feature type="compositionally biased region" description="Polar residues" evidence="1">
    <location>
        <begin position="9"/>
        <end position="20"/>
    </location>
</feature>
<evidence type="ECO:0000256" key="1">
    <source>
        <dbReference type="SAM" id="MobiDB-lite"/>
    </source>
</evidence>
<name>A0A4Y2M403_ARAVE</name>
<reference evidence="2 3" key="1">
    <citation type="journal article" date="2019" name="Sci. Rep.">
        <title>Orb-weaving spider Araneus ventricosus genome elucidates the spidroin gene catalogue.</title>
        <authorList>
            <person name="Kono N."/>
            <person name="Nakamura H."/>
            <person name="Ohtoshi R."/>
            <person name="Moran D.A.P."/>
            <person name="Shinohara A."/>
            <person name="Yoshida Y."/>
            <person name="Fujiwara M."/>
            <person name="Mori M."/>
            <person name="Tomita M."/>
            <person name="Arakawa K."/>
        </authorList>
    </citation>
    <scope>NUCLEOTIDE SEQUENCE [LARGE SCALE GENOMIC DNA]</scope>
</reference>
<sequence length="63" mass="6963">MDASVGKIIQSQQRTETSCSPDEDAPKITLCTESRLLSEEHWSNLLVKNGLLVSQKEGSFLRG</sequence>
<protein>
    <submittedName>
        <fullName evidence="2">Uncharacterized protein</fullName>
    </submittedName>
</protein>
<feature type="non-terminal residue" evidence="2">
    <location>
        <position position="63"/>
    </location>
</feature>
<feature type="region of interest" description="Disordered" evidence="1">
    <location>
        <begin position="1"/>
        <end position="25"/>
    </location>
</feature>
<dbReference type="AlphaFoldDB" id="A0A4Y2M403"/>
<accession>A0A4Y2M403</accession>
<keyword evidence="3" id="KW-1185">Reference proteome</keyword>
<evidence type="ECO:0000313" key="3">
    <source>
        <dbReference type="Proteomes" id="UP000499080"/>
    </source>
</evidence>
<comment type="caution">
    <text evidence="2">The sequence shown here is derived from an EMBL/GenBank/DDBJ whole genome shotgun (WGS) entry which is preliminary data.</text>
</comment>
<gene>
    <name evidence="2" type="ORF">AVEN_77013_1</name>
</gene>
<proteinExistence type="predicted"/>
<dbReference type="EMBL" id="BGPR01202006">
    <property type="protein sequence ID" value="GBN20407.1"/>
    <property type="molecule type" value="Genomic_DNA"/>
</dbReference>
<dbReference type="Proteomes" id="UP000499080">
    <property type="component" value="Unassembled WGS sequence"/>
</dbReference>